<dbReference type="InterPro" id="IPR001882">
    <property type="entry name" value="Biotin_BS"/>
</dbReference>
<feature type="compositionally biased region" description="Low complexity" evidence="2">
    <location>
        <begin position="8"/>
        <end position="20"/>
    </location>
</feature>
<feature type="region of interest" description="Disordered" evidence="2">
    <location>
        <begin position="89"/>
        <end position="116"/>
    </location>
</feature>
<evidence type="ECO:0000256" key="1">
    <source>
        <dbReference type="ARBA" id="ARBA00023267"/>
    </source>
</evidence>
<evidence type="ECO:0000256" key="2">
    <source>
        <dbReference type="SAM" id="MobiDB-lite"/>
    </source>
</evidence>
<dbReference type="EMBL" id="PIUM01000049">
    <property type="protein sequence ID" value="PKU21632.1"/>
    <property type="molecule type" value="Genomic_DNA"/>
</dbReference>
<dbReference type="GO" id="GO:0003989">
    <property type="term" value="F:acetyl-CoA carboxylase activity"/>
    <property type="evidence" value="ECO:0007669"/>
    <property type="project" value="UniProtKB-EC"/>
</dbReference>
<dbReference type="InterPro" id="IPR011053">
    <property type="entry name" value="Single_hybrid_motif"/>
</dbReference>
<proteinExistence type="predicted"/>
<organism evidence="4 5">
    <name type="scientific">Telmatospirillum siberiense</name>
    <dbReference type="NCBI Taxonomy" id="382514"/>
    <lineage>
        <taxon>Bacteria</taxon>
        <taxon>Pseudomonadati</taxon>
        <taxon>Pseudomonadota</taxon>
        <taxon>Alphaproteobacteria</taxon>
        <taxon>Rhodospirillales</taxon>
        <taxon>Rhodospirillaceae</taxon>
        <taxon>Telmatospirillum</taxon>
    </lineage>
</organism>
<dbReference type="Pfam" id="PF00364">
    <property type="entry name" value="Biotin_lipoyl"/>
    <property type="match status" value="1"/>
</dbReference>
<dbReference type="PANTHER" id="PTHR45266">
    <property type="entry name" value="OXALOACETATE DECARBOXYLASE ALPHA CHAIN"/>
    <property type="match status" value="1"/>
</dbReference>
<sequence>MRCSSPAESSISKTTTETSIGQPRDAGCTRPPIAPTKHGNEQMLRKFNINVDGRRYDVEVEENSSLPQATTWRSSVPLAVVPAALPPAANAPAAQSPAPAPVSPPAPAHAQPSGAGDVAAPLAGVVDSIDVRIGQVIAVGDRVAVIEAMKMKTDIFAKTAGTVQRIDVKVHDSVDTGQTLLSIS</sequence>
<evidence type="ECO:0000259" key="3">
    <source>
        <dbReference type="Pfam" id="PF00364"/>
    </source>
</evidence>
<reference evidence="5" key="1">
    <citation type="submission" date="2017-12" db="EMBL/GenBank/DDBJ databases">
        <title>Draft genome sequence of Telmatospirillum siberiense 26-4b1T, an acidotolerant peatland alphaproteobacterium potentially involved in sulfur cycling.</title>
        <authorList>
            <person name="Hausmann B."/>
            <person name="Pjevac P."/>
            <person name="Schreck K."/>
            <person name="Herbold C.W."/>
            <person name="Daims H."/>
            <person name="Wagner M."/>
            <person name="Pester M."/>
            <person name="Loy A."/>
        </authorList>
    </citation>
    <scope>NUCLEOTIDE SEQUENCE [LARGE SCALE GENOMIC DNA]</scope>
    <source>
        <strain evidence="5">26-4b1</strain>
    </source>
</reference>
<name>A0A2N3PML1_9PROT</name>
<evidence type="ECO:0000313" key="4">
    <source>
        <dbReference type="EMBL" id="PKU21632.1"/>
    </source>
</evidence>
<dbReference type="Proteomes" id="UP000233293">
    <property type="component" value="Unassembled WGS sequence"/>
</dbReference>
<gene>
    <name evidence="4" type="ORF">CWS72_25835</name>
</gene>
<keyword evidence="4" id="KW-0436">Ligase</keyword>
<dbReference type="EC" id="6.4.1.2" evidence="4"/>
<feature type="region of interest" description="Disordered" evidence="2">
    <location>
        <begin position="1"/>
        <end position="42"/>
    </location>
</feature>
<dbReference type="InterPro" id="IPR050709">
    <property type="entry name" value="Biotin_Carboxyl_Carrier/Decarb"/>
</dbReference>
<dbReference type="PROSITE" id="PS00188">
    <property type="entry name" value="BIOTIN"/>
    <property type="match status" value="1"/>
</dbReference>
<dbReference type="SUPFAM" id="SSF51230">
    <property type="entry name" value="Single hybrid motif"/>
    <property type="match status" value="1"/>
</dbReference>
<feature type="domain" description="Lipoyl-binding" evidence="3">
    <location>
        <begin position="118"/>
        <end position="183"/>
    </location>
</feature>
<dbReference type="CDD" id="cd06850">
    <property type="entry name" value="biotinyl_domain"/>
    <property type="match status" value="1"/>
</dbReference>
<comment type="caution">
    <text evidence="4">The sequence shown here is derived from an EMBL/GenBank/DDBJ whole genome shotgun (WGS) entry which is preliminary data.</text>
</comment>
<protein>
    <submittedName>
        <fullName evidence="4">Acetyl-CoA carboxylase biotin carboxyl carrier protein subunit</fullName>
        <ecNumber evidence="4">6.4.1.2</ecNumber>
    </submittedName>
</protein>
<accession>A0A2N3PML1</accession>
<evidence type="ECO:0000313" key="5">
    <source>
        <dbReference type="Proteomes" id="UP000233293"/>
    </source>
</evidence>
<dbReference type="Gene3D" id="2.40.50.100">
    <property type="match status" value="1"/>
</dbReference>
<keyword evidence="5" id="KW-1185">Reference proteome</keyword>
<dbReference type="InterPro" id="IPR000089">
    <property type="entry name" value="Biotin_lipoyl"/>
</dbReference>
<dbReference type="AlphaFoldDB" id="A0A2N3PML1"/>
<dbReference type="PANTHER" id="PTHR45266:SF3">
    <property type="entry name" value="OXALOACETATE DECARBOXYLASE ALPHA CHAIN"/>
    <property type="match status" value="1"/>
</dbReference>
<keyword evidence="1" id="KW-0092">Biotin</keyword>
<feature type="compositionally biased region" description="Pro residues" evidence="2">
    <location>
        <begin position="98"/>
        <end position="107"/>
    </location>
</feature>